<gene>
    <name evidence="25" type="primary">LOC100369536</name>
</gene>
<feature type="region of interest" description="Disordered" evidence="21">
    <location>
        <begin position="616"/>
        <end position="654"/>
    </location>
</feature>
<keyword evidence="11" id="KW-0862">Zinc</keyword>
<keyword evidence="9" id="KW-0949">S-adenosyl-L-methionine</keyword>
<dbReference type="SUPFAM" id="SSF53335">
    <property type="entry name" value="S-adenosyl-L-methionine-dependent methyltransferases"/>
    <property type="match status" value="1"/>
</dbReference>
<keyword evidence="7" id="KW-0489">Methyltransferase</keyword>
<dbReference type="InterPro" id="IPR000504">
    <property type="entry name" value="RRM_dom"/>
</dbReference>
<evidence type="ECO:0000256" key="17">
    <source>
        <dbReference type="ARBA" id="ARBA00045506"/>
    </source>
</evidence>
<dbReference type="Pfam" id="PF08241">
    <property type="entry name" value="Methyltransf_11"/>
    <property type="match status" value="1"/>
</dbReference>
<dbReference type="InterPro" id="IPR005123">
    <property type="entry name" value="Oxoglu/Fe-dep_dioxygenase_dom"/>
</dbReference>
<dbReference type="GeneID" id="100369536"/>
<dbReference type="InterPro" id="IPR034256">
    <property type="entry name" value="ALKBH8_RRM"/>
</dbReference>
<dbReference type="InterPro" id="IPR051422">
    <property type="entry name" value="AlkB_tRNA_MeTrf/Diox"/>
</dbReference>
<keyword evidence="14" id="KW-0539">Nucleus</keyword>
<evidence type="ECO:0000313" key="24">
    <source>
        <dbReference type="Proteomes" id="UP000694865"/>
    </source>
</evidence>
<evidence type="ECO:0000256" key="1">
    <source>
        <dbReference type="ARBA" id="ARBA00001954"/>
    </source>
</evidence>
<evidence type="ECO:0000256" key="11">
    <source>
        <dbReference type="ARBA" id="ARBA00022833"/>
    </source>
</evidence>
<dbReference type="InterPro" id="IPR037151">
    <property type="entry name" value="AlkB-like_sf"/>
</dbReference>
<evidence type="ECO:0000256" key="3">
    <source>
        <dbReference type="ARBA" id="ARBA00004496"/>
    </source>
</evidence>
<evidence type="ECO:0000256" key="10">
    <source>
        <dbReference type="ARBA" id="ARBA00022723"/>
    </source>
</evidence>
<dbReference type="PROSITE" id="PS51471">
    <property type="entry name" value="FE2OG_OXY"/>
    <property type="match status" value="1"/>
</dbReference>
<evidence type="ECO:0000259" key="23">
    <source>
        <dbReference type="PROSITE" id="PS51471"/>
    </source>
</evidence>
<evidence type="ECO:0000256" key="19">
    <source>
        <dbReference type="ARBA" id="ARBA00049802"/>
    </source>
</evidence>
<evidence type="ECO:0000256" key="16">
    <source>
        <dbReference type="ARBA" id="ARBA00034996"/>
    </source>
</evidence>
<comment type="function">
    <text evidence="17">Catalyzes the methylation of 5-carboxymethyl uridine to 5-methylcarboxymethyl uridine at the wobble position of the anticodon loop in tRNA via its methyltransferase domain. Catalyzes the last step in the formation of 5-methylcarboxymethyl uridine at the wobble position of the anticodon loop in target tRNA. Has a preference for tRNA(Arg) and tRNA(Glu), and does not bind tRNA(Lys). Binds tRNA and catalyzes the iron and alpha-ketoglutarate dependent hydroxylation of 5-methylcarboxymethyl uridine at the wobble position of the anticodon loop in tRNA via its dioxygenase domain, giving rise to 5-(S)-methoxycarbonylhydroxymethyluridine; has a preference for tRNA(Gly). Required for normal survival after DNA damage. May inhibit apoptosis and promote cell survival and angiogenesis.</text>
</comment>
<keyword evidence="12 20" id="KW-0694">RNA-binding</keyword>
<comment type="similarity">
    <text evidence="4">Belongs to the alkB family.</text>
</comment>
<name>A0ABM0MPZ2_SACKO</name>
<evidence type="ECO:0000256" key="6">
    <source>
        <dbReference type="ARBA" id="ARBA00022490"/>
    </source>
</evidence>
<evidence type="ECO:0000256" key="7">
    <source>
        <dbReference type="ARBA" id="ARBA00022603"/>
    </source>
</evidence>
<dbReference type="InterPro" id="IPR029063">
    <property type="entry name" value="SAM-dependent_MTases_sf"/>
</dbReference>
<dbReference type="RefSeq" id="XP_006822083.1">
    <property type="nucleotide sequence ID" value="XM_006822020.1"/>
</dbReference>
<feature type="domain" description="Fe2OG dioxygenase" evidence="23">
    <location>
        <begin position="292"/>
        <end position="399"/>
    </location>
</feature>
<dbReference type="Pfam" id="PF13532">
    <property type="entry name" value="2OG-FeII_Oxy_2"/>
    <property type="match status" value="1"/>
</dbReference>
<sequence>MAGLNPVQLARFLNAITFVKTFVVQWTVRWELKDCKFKSRTGHFYKTRYVFSSPAHGITRLLWCYFVLQADHPADSQVKKYKQLKALHGVDGKPCSTESTNIVNTFSQSLLVANGGLGNGVQREELQQLFFVHGKVTSIAMPPRKPYAFVCFQEIKDAETAIALINGTVLTRPTEMSTENITLYLSFLKEVPKENLQSNDNLPPGLVLVKDFIDAEMEDMLLRNIDWNEEMLSEAGNVAPKTLKHRQVKHYGYEFRYDNNNVDKDKPLHDGIPAALRKIIDDIMATQNIQHGPNQITVNQYQPGQGIPPHIDTHSAFEGEIISLSLGSNVIMDFKHPNGQHIPVLVPQRSLLVMTGESRYLWTHGITPRKHDVAPADTDTGLTLTKRTLRTSFTFRAIRHAPCDCDFPAQCDSQQKEMKEKERLLPKSDDQASALEAEHVHKVYETIATHFSDTRHSQWPKVTKFINQLPNGSIFADIGCGNGKYLGINTSIFQIGCDRSSNLVEICRQRDYEAFTCDALSVPIRDNSCDAVISIAVIHHLSTQNRIKSKYLKESKHEMSGDLGENLHHRKLTAHGDDPVAVVAKNSIGNKTKEGHDACLCKSIEPDECCIGGGENSSSCQKNSKDDSQIQNDTQSAKDNEQTNRARRAEPIKDSIYSSNTLSVHVNRTAFAKQDLLVPWHLKSKNGKRNNIGEENASSKDQSVAENVCTKTVFHRFYHVYKEGELESLCQECSGVRIVEGYYDEGNWCVIIKKE</sequence>
<evidence type="ECO:0000256" key="14">
    <source>
        <dbReference type="ARBA" id="ARBA00023242"/>
    </source>
</evidence>
<evidence type="ECO:0000256" key="4">
    <source>
        <dbReference type="ARBA" id="ARBA00007879"/>
    </source>
</evidence>
<evidence type="ECO:0000259" key="22">
    <source>
        <dbReference type="PROSITE" id="PS50102"/>
    </source>
</evidence>
<dbReference type="Gene3D" id="2.60.120.590">
    <property type="entry name" value="Alpha-ketoglutarate-dependent dioxygenase AlkB-like"/>
    <property type="match status" value="1"/>
</dbReference>
<dbReference type="SUPFAM" id="SSF54928">
    <property type="entry name" value="RNA-binding domain, RBD"/>
    <property type="match status" value="1"/>
</dbReference>
<dbReference type="Gene3D" id="3.30.70.330">
    <property type="match status" value="1"/>
</dbReference>
<evidence type="ECO:0000256" key="18">
    <source>
        <dbReference type="ARBA" id="ARBA00049786"/>
    </source>
</evidence>
<dbReference type="Gene3D" id="3.40.50.150">
    <property type="entry name" value="Vaccinia Virus protein VP39"/>
    <property type="match status" value="2"/>
</dbReference>
<dbReference type="InterPro" id="IPR027450">
    <property type="entry name" value="AlkB-like"/>
</dbReference>
<evidence type="ECO:0000313" key="25">
    <source>
        <dbReference type="RefSeq" id="XP_006822083.1"/>
    </source>
</evidence>
<evidence type="ECO:0000256" key="8">
    <source>
        <dbReference type="ARBA" id="ARBA00022679"/>
    </source>
</evidence>
<dbReference type="PANTHER" id="PTHR13069:SF21">
    <property type="entry name" value="ALKYLATED DNA REPAIR PROTEIN ALKB HOMOLOG 8"/>
    <property type="match status" value="1"/>
</dbReference>
<evidence type="ECO:0000256" key="5">
    <source>
        <dbReference type="ARBA" id="ARBA00012808"/>
    </source>
</evidence>
<evidence type="ECO:0000256" key="9">
    <source>
        <dbReference type="ARBA" id="ARBA00022691"/>
    </source>
</evidence>
<evidence type="ECO:0000256" key="13">
    <source>
        <dbReference type="ARBA" id="ARBA00023004"/>
    </source>
</evidence>
<dbReference type="EC" id="2.1.1.229" evidence="5"/>
<evidence type="ECO:0000256" key="20">
    <source>
        <dbReference type="PROSITE-ProRule" id="PRU00176"/>
    </source>
</evidence>
<protein>
    <recommendedName>
        <fullName evidence="5">tRNA (carboxymethyluridine(34)-5-O)-methyltransferase</fullName>
        <ecNumber evidence="5">2.1.1.229</ecNumber>
    </recommendedName>
    <alternativeName>
        <fullName evidence="18">Alkylated DNA repair protein alkB homolog 8</fullName>
    </alternativeName>
    <alternativeName>
        <fullName evidence="19">S-adenosyl-L-methionine-dependent tRNA methyltransferase ALKBH8</fullName>
    </alternativeName>
</protein>
<accession>A0ABM0MPZ2</accession>
<evidence type="ECO:0000256" key="12">
    <source>
        <dbReference type="ARBA" id="ARBA00022884"/>
    </source>
</evidence>
<feature type="compositionally biased region" description="Basic and acidic residues" evidence="21">
    <location>
        <begin position="636"/>
        <end position="653"/>
    </location>
</feature>
<feature type="domain" description="RRM" evidence="22">
    <location>
        <begin position="108"/>
        <end position="190"/>
    </location>
</feature>
<dbReference type="SUPFAM" id="SSF51197">
    <property type="entry name" value="Clavaminate synthase-like"/>
    <property type="match status" value="1"/>
</dbReference>
<dbReference type="PROSITE" id="PS50102">
    <property type="entry name" value="RRM"/>
    <property type="match status" value="1"/>
</dbReference>
<dbReference type="InterPro" id="IPR012677">
    <property type="entry name" value="Nucleotide-bd_a/b_plait_sf"/>
</dbReference>
<reference evidence="25" key="1">
    <citation type="submission" date="2025-08" db="UniProtKB">
        <authorList>
            <consortium name="RefSeq"/>
        </authorList>
    </citation>
    <scope>IDENTIFICATION</scope>
    <source>
        <tissue evidence="25">Testes</tissue>
    </source>
</reference>
<comment type="catalytic activity">
    <reaction evidence="16">
        <text>5-(carboxymethyl)uridine(34) in tRNA + S-adenosyl-L-methionine = 5-(2-methoxy-2-oxoethyl)uridine(34) in tRNA + S-adenosyl-L-homocysteine</text>
        <dbReference type="Rhea" id="RHEA:43208"/>
        <dbReference type="Rhea" id="RHEA-COMP:10407"/>
        <dbReference type="Rhea" id="RHEA-COMP:10408"/>
        <dbReference type="ChEBI" id="CHEBI:57856"/>
        <dbReference type="ChEBI" id="CHEBI:59789"/>
        <dbReference type="ChEBI" id="CHEBI:74851"/>
        <dbReference type="ChEBI" id="CHEBI:74882"/>
        <dbReference type="EC" id="2.1.1.229"/>
    </reaction>
</comment>
<comment type="cofactor">
    <cofactor evidence="1">
        <name>Fe(2+)</name>
        <dbReference type="ChEBI" id="CHEBI:29033"/>
    </cofactor>
</comment>
<dbReference type="PANTHER" id="PTHR13069">
    <property type="entry name" value="ALKYLATED DNA REPAIR PROTEIN ALKB HOMOLOG 8"/>
    <property type="match status" value="1"/>
</dbReference>
<dbReference type="Pfam" id="PF00076">
    <property type="entry name" value="RRM_1"/>
    <property type="match status" value="1"/>
</dbReference>
<keyword evidence="6" id="KW-0963">Cytoplasm</keyword>
<comment type="subcellular location">
    <subcellularLocation>
        <location evidence="3">Cytoplasm</location>
    </subcellularLocation>
    <subcellularLocation>
        <location evidence="2">Nucleus</location>
    </subcellularLocation>
</comment>
<dbReference type="InterPro" id="IPR013216">
    <property type="entry name" value="Methyltransf_11"/>
</dbReference>
<keyword evidence="15" id="KW-0511">Multifunctional enzyme</keyword>
<keyword evidence="24" id="KW-1185">Reference proteome</keyword>
<dbReference type="CDD" id="cd02440">
    <property type="entry name" value="AdoMet_MTases"/>
    <property type="match status" value="1"/>
</dbReference>
<organism evidence="24 25">
    <name type="scientific">Saccoglossus kowalevskii</name>
    <name type="common">Acorn worm</name>
    <dbReference type="NCBI Taxonomy" id="10224"/>
    <lineage>
        <taxon>Eukaryota</taxon>
        <taxon>Metazoa</taxon>
        <taxon>Hemichordata</taxon>
        <taxon>Enteropneusta</taxon>
        <taxon>Harrimaniidae</taxon>
        <taxon>Saccoglossus</taxon>
    </lineage>
</organism>
<keyword evidence="13" id="KW-0408">Iron</keyword>
<dbReference type="SMART" id="SM00360">
    <property type="entry name" value="RRM"/>
    <property type="match status" value="1"/>
</dbReference>
<proteinExistence type="inferred from homology"/>
<evidence type="ECO:0000256" key="2">
    <source>
        <dbReference type="ARBA" id="ARBA00004123"/>
    </source>
</evidence>
<dbReference type="InterPro" id="IPR035979">
    <property type="entry name" value="RBD_domain_sf"/>
</dbReference>
<keyword evidence="10" id="KW-0479">Metal-binding</keyword>
<dbReference type="CDD" id="cd12431">
    <property type="entry name" value="RRM_ALKBH8"/>
    <property type="match status" value="1"/>
</dbReference>
<evidence type="ECO:0000256" key="21">
    <source>
        <dbReference type="SAM" id="MobiDB-lite"/>
    </source>
</evidence>
<evidence type="ECO:0000256" key="15">
    <source>
        <dbReference type="ARBA" id="ARBA00023268"/>
    </source>
</evidence>
<keyword evidence="8" id="KW-0808">Transferase</keyword>
<dbReference type="Proteomes" id="UP000694865">
    <property type="component" value="Unplaced"/>
</dbReference>